<dbReference type="Proteomes" id="UP000784294">
    <property type="component" value="Unassembled WGS sequence"/>
</dbReference>
<reference evidence="1" key="1">
    <citation type="submission" date="2018-11" db="EMBL/GenBank/DDBJ databases">
        <authorList>
            <consortium name="Pathogen Informatics"/>
        </authorList>
    </citation>
    <scope>NUCLEOTIDE SEQUENCE</scope>
</reference>
<evidence type="ECO:0000313" key="2">
    <source>
        <dbReference type="Proteomes" id="UP000784294"/>
    </source>
</evidence>
<proteinExistence type="predicted"/>
<dbReference type="AlphaFoldDB" id="A0A448XCB5"/>
<sequence>MSCYFLAPLRGTDLHSSKSALLRPDSYKFVSLRPTIYISFRLLRQQTTRREAGDCPLSEDASSRHVLRFIFETGNAISEAMSIGSLLKSHIFVYYPPSLSGHNEPQ</sequence>
<keyword evidence="2" id="KW-1185">Reference proteome</keyword>
<dbReference type="EMBL" id="CAAALY010245478">
    <property type="protein sequence ID" value="VEL33269.1"/>
    <property type="molecule type" value="Genomic_DNA"/>
</dbReference>
<gene>
    <name evidence="1" type="ORF">PXEA_LOCUS26709</name>
</gene>
<name>A0A448XCB5_9PLAT</name>
<protein>
    <submittedName>
        <fullName evidence="1">Uncharacterized protein</fullName>
    </submittedName>
</protein>
<organism evidence="1 2">
    <name type="scientific">Protopolystoma xenopodis</name>
    <dbReference type="NCBI Taxonomy" id="117903"/>
    <lineage>
        <taxon>Eukaryota</taxon>
        <taxon>Metazoa</taxon>
        <taxon>Spiralia</taxon>
        <taxon>Lophotrochozoa</taxon>
        <taxon>Platyhelminthes</taxon>
        <taxon>Monogenea</taxon>
        <taxon>Polyopisthocotylea</taxon>
        <taxon>Polystomatidea</taxon>
        <taxon>Polystomatidae</taxon>
        <taxon>Protopolystoma</taxon>
    </lineage>
</organism>
<comment type="caution">
    <text evidence="1">The sequence shown here is derived from an EMBL/GenBank/DDBJ whole genome shotgun (WGS) entry which is preliminary data.</text>
</comment>
<evidence type="ECO:0000313" key="1">
    <source>
        <dbReference type="EMBL" id="VEL33269.1"/>
    </source>
</evidence>
<accession>A0A448XCB5</accession>